<accession>A0A4Q9MMY4</accession>
<evidence type="ECO:0000313" key="2">
    <source>
        <dbReference type="EMBL" id="TBU27732.1"/>
    </source>
</evidence>
<organism evidence="2">
    <name type="scientific">Dichomitus squalens</name>
    <dbReference type="NCBI Taxonomy" id="114155"/>
    <lineage>
        <taxon>Eukaryota</taxon>
        <taxon>Fungi</taxon>
        <taxon>Dikarya</taxon>
        <taxon>Basidiomycota</taxon>
        <taxon>Agaricomycotina</taxon>
        <taxon>Agaricomycetes</taxon>
        <taxon>Polyporales</taxon>
        <taxon>Polyporaceae</taxon>
        <taxon>Dichomitus</taxon>
    </lineage>
</organism>
<proteinExistence type="predicted"/>
<feature type="region of interest" description="Disordered" evidence="1">
    <location>
        <begin position="1"/>
        <end position="92"/>
    </location>
</feature>
<feature type="compositionally biased region" description="Basic and acidic residues" evidence="1">
    <location>
        <begin position="1"/>
        <end position="12"/>
    </location>
</feature>
<gene>
    <name evidence="2" type="ORF">BD311DRAFT_759939</name>
</gene>
<name>A0A4Q9MMY4_9APHY</name>
<dbReference type="Proteomes" id="UP000292957">
    <property type="component" value="Unassembled WGS sequence"/>
</dbReference>
<evidence type="ECO:0000256" key="1">
    <source>
        <dbReference type="SAM" id="MobiDB-lite"/>
    </source>
</evidence>
<protein>
    <submittedName>
        <fullName evidence="2">Uncharacterized protein</fullName>
    </submittedName>
</protein>
<reference evidence="2" key="1">
    <citation type="submission" date="2019-01" db="EMBL/GenBank/DDBJ databases">
        <title>Draft genome sequences of three monokaryotic isolates of the white-rot basidiomycete fungus Dichomitus squalens.</title>
        <authorList>
            <consortium name="DOE Joint Genome Institute"/>
            <person name="Lopez S.C."/>
            <person name="Andreopoulos B."/>
            <person name="Pangilinan J."/>
            <person name="Lipzen A."/>
            <person name="Riley R."/>
            <person name="Ahrendt S."/>
            <person name="Ng V."/>
            <person name="Barry K."/>
            <person name="Daum C."/>
            <person name="Grigoriev I.V."/>
            <person name="Hilden K.S."/>
            <person name="Makela M.R."/>
            <person name="de Vries R.P."/>
        </authorList>
    </citation>
    <scope>NUCLEOTIDE SEQUENCE [LARGE SCALE GENOMIC DNA]</scope>
    <source>
        <strain evidence="2">OM18370.1</strain>
    </source>
</reference>
<dbReference type="EMBL" id="ML143429">
    <property type="protein sequence ID" value="TBU27732.1"/>
    <property type="molecule type" value="Genomic_DNA"/>
</dbReference>
<dbReference type="AlphaFoldDB" id="A0A4Q9MMY4"/>
<sequence length="92" mass="10167">MSESKSKSERGASKSMNETETNPETENETITKTENETETTETTETVQSKKPSRNTKHNNVQPNTPDAGDQVHRGDQLPPPASPTPTCRHCRS</sequence>